<dbReference type="InterPro" id="IPR016602">
    <property type="entry name" value="UCP012666"/>
</dbReference>
<sequence length="475" mass="53238">MGQEIARAQFSNTDFDLFHRRLEEETALLGRYVRNGECSSRGPITGFELESWLVDSEMNPAPANAAFLESFGSSLACPELAKFNVEFNSMPQPLRGEVLSRLHSDLGELWRKARTTAESVGVDLVAIGILPTVPAESLNLANISEMNRFRALNEQILSARRQEPLKLDISGHEHLSVEHQDVMLESAATSFQIHLQVPLERVLDYFNTALLVSAPLVAVSANSPFLFGKDLWAETRIPLFEQAVDIGGFREASHGPLHRVGFGSGYARHAISEVFEENFQHYPILLPILSEAPPEQFAHLRLHNGTIWRWNRPLIGFDPDGCPHVRIEHRVIPAGPSIVDMIANAAFFYGLVEAFANEYSEPLIPFAQAKDNFYQAARHGLGAHVVWKDGEKLPVKPWLLHELLNKARLGLNRLGLAEADIAYFLGIIEQRTISGQTGSEWQRRFIAKFPGEFSTMTREYLNCQKGGEPISRWPL</sequence>
<accession>A0A250KTM3</accession>
<dbReference type="Gene3D" id="3.30.590.20">
    <property type="match status" value="1"/>
</dbReference>
<dbReference type="EMBL" id="AP017928">
    <property type="protein sequence ID" value="BBA34864.1"/>
    <property type="molecule type" value="Genomic_DNA"/>
</dbReference>
<dbReference type="Proteomes" id="UP000266313">
    <property type="component" value="Chromosome"/>
</dbReference>
<dbReference type="Pfam" id="PF04107">
    <property type="entry name" value="GCS2"/>
    <property type="match status" value="1"/>
</dbReference>
<reference evidence="1 2" key="1">
    <citation type="submission" date="2016-12" db="EMBL/GenBank/DDBJ databases">
        <title>Genome sequencing of Methylocaldum marinum.</title>
        <authorList>
            <person name="Takeuchi M."/>
            <person name="Kamagata Y."/>
            <person name="Hiraoka S."/>
            <person name="Oshima K."/>
            <person name="Hattori M."/>
            <person name="Iwasaki W."/>
        </authorList>
    </citation>
    <scope>NUCLEOTIDE SEQUENCE [LARGE SCALE GENOMIC DNA]</scope>
    <source>
        <strain evidence="1 2">S8</strain>
    </source>
</reference>
<dbReference type="GO" id="GO:0016879">
    <property type="term" value="F:ligase activity, forming carbon-nitrogen bonds"/>
    <property type="evidence" value="ECO:0007669"/>
    <property type="project" value="TreeGrafter"/>
</dbReference>
<dbReference type="RefSeq" id="WP_119630180.1">
    <property type="nucleotide sequence ID" value="NZ_AP017928.1"/>
</dbReference>
<protein>
    <recommendedName>
        <fullName evidence="3">Glutamate--cysteine ligase</fullName>
    </recommendedName>
</protein>
<dbReference type="PIRSF" id="PIRSF012666">
    <property type="entry name" value="UCP012666"/>
    <property type="match status" value="1"/>
</dbReference>
<keyword evidence="2" id="KW-1185">Reference proteome</keyword>
<name>A0A250KTM3_9GAMM</name>
<dbReference type="AlphaFoldDB" id="A0A250KTM3"/>
<dbReference type="PANTHER" id="PTHR36510:SF3">
    <property type="entry name" value="CONSERVED PROTEIN"/>
    <property type="match status" value="1"/>
</dbReference>
<dbReference type="OrthoDB" id="240589at2"/>
<gene>
    <name evidence="1" type="ORF">sS8_2919</name>
</gene>
<organism evidence="1 2">
    <name type="scientific">Methylocaldum marinum</name>
    <dbReference type="NCBI Taxonomy" id="1432792"/>
    <lineage>
        <taxon>Bacteria</taxon>
        <taxon>Pseudomonadati</taxon>
        <taxon>Pseudomonadota</taxon>
        <taxon>Gammaproteobacteria</taxon>
        <taxon>Methylococcales</taxon>
        <taxon>Methylococcaceae</taxon>
        <taxon>Methylocaldum</taxon>
    </lineage>
</organism>
<dbReference type="KEGG" id="mmai:sS8_2919"/>
<dbReference type="InterPro" id="IPR006336">
    <property type="entry name" value="GCS2"/>
</dbReference>
<evidence type="ECO:0008006" key="3">
    <source>
        <dbReference type="Google" id="ProtNLM"/>
    </source>
</evidence>
<evidence type="ECO:0000313" key="1">
    <source>
        <dbReference type="EMBL" id="BBA34864.1"/>
    </source>
</evidence>
<evidence type="ECO:0000313" key="2">
    <source>
        <dbReference type="Proteomes" id="UP000266313"/>
    </source>
</evidence>
<dbReference type="InterPro" id="IPR050141">
    <property type="entry name" value="GCL_type2/YbdK_subfam"/>
</dbReference>
<dbReference type="SUPFAM" id="SSF55931">
    <property type="entry name" value="Glutamine synthetase/guanido kinase"/>
    <property type="match status" value="1"/>
</dbReference>
<proteinExistence type="predicted"/>
<dbReference type="PANTHER" id="PTHR36510">
    <property type="entry name" value="GLUTAMATE--CYSTEINE LIGASE 2-RELATED"/>
    <property type="match status" value="1"/>
</dbReference>
<dbReference type="InterPro" id="IPR014746">
    <property type="entry name" value="Gln_synth/guanido_kin_cat_dom"/>
</dbReference>